<reference evidence="2" key="1">
    <citation type="journal article" date="2019" name="Int. J. Syst. Evol. Microbiol.">
        <title>The Global Catalogue of Microorganisms (GCM) 10K type strain sequencing project: providing services to taxonomists for standard genome sequencing and annotation.</title>
        <authorList>
            <consortium name="The Broad Institute Genomics Platform"/>
            <consortium name="The Broad Institute Genome Sequencing Center for Infectious Disease"/>
            <person name="Wu L."/>
            <person name="Ma J."/>
        </authorList>
    </citation>
    <scope>NUCLEOTIDE SEQUENCE [LARGE SCALE GENOMIC DNA]</scope>
    <source>
        <strain evidence="2">JCM 18055</strain>
    </source>
</reference>
<dbReference type="GO" id="GO:0016874">
    <property type="term" value="F:ligase activity"/>
    <property type="evidence" value="ECO:0007669"/>
    <property type="project" value="UniProtKB-KW"/>
</dbReference>
<comment type="caution">
    <text evidence="1">The sequence shown here is derived from an EMBL/GenBank/DDBJ whole genome shotgun (WGS) entry which is preliminary data.</text>
</comment>
<name>A0ABP8W759_9PSEU</name>
<gene>
    <name evidence="1" type="ORF">GCM10023215_15870</name>
</gene>
<keyword evidence="2" id="KW-1185">Reference proteome</keyword>
<dbReference type="EMBL" id="BAABIC010000004">
    <property type="protein sequence ID" value="GAA4682623.1"/>
    <property type="molecule type" value="Genomic_DNA"/>
</dbReference>
<protein>
    <submittedName>
        <fullName evidence="1">Phenylacetate--CoA ligase family protein</fullName>
    </submittedName>
</protein>
<evidence type="ECO:0000313" key="1">
    <source>
        <dbReference type="EMBL" id="GAA4682623.1"/>
    </source>
</evidence>
<evidence type="ECO:0000313" key="2">
    <source>
        <dbReference type="Proteomes" id="UP001500325"/>
    </source>
</evidence>
<proteinExistence type="predicted"/>
<dbReference type="Gene3D" id="3.40.50.12780">
    <property type="entry name" value="N-terminal domain of ligase-like"/>
    <property type="match status" value="1"/>
</dbReference>
<dbReference type="SUPFAM" id="SSF56801">
    <property type="entry name" value="Acetyl-CoA synthetase-like"/>
    <property type="match status" value="1"/>
</dbReference>
<accession>A0ABP8W759</accession>
<dbReference type="PANTHER" id="PTHR36932:SF1">
    <property type="entry name" value="CAPSULAR POLYSACCHARIDE BIOSYNTHESIS PROTEIN"/>
    <property type="match status" value="1"/>
</dbReference>
<sequence length="465" mass="49014">MSPTTAATPSTAFAAYRERLQAELVPTLPGQLSRVSWGRDRIVGHQRERLAALLAHAAERSPFHARRLAGVDPDAVDPRDLSALPVMTKAEMMAALDDVFTDRRLGTRLVESALAAGTAEPQPILGEYVAFTSGGSSGRRGVYVFDPPALRQFLGSLCRGLVARIEAMGGPPPGGLPIAMVSARSAVHPTGGAAQFAGGALPFHFVPVPATLPVPEIVERLNAVQAPLLYGYASMIERLAAEQRAGRLRIRPLTVTCTSETLTPEMRAAVRDGFGVPVIDTFGSTEGLVGASPPDGEAIVFAEDGCIVELVDEHHRPVPPGTPSAKVLVTNLENRVQPLIRYELTDVLTAQPGDGHLRATVSGRSDESFRWEGVTVHPFVVRSVLVGVPQIAEYQVRQTGAGVAVTAVAAAGAGTVDTDGVAAEVAAALARAGLRRPDVTVRLAPALDRDPATGKLRRFVPLPGR</sequence>
<dbReference type="RefSeq" id="WP_345379397.1">
    <property type="nucleotide sequence ID" value="NZ_BAABIC010000004.1"/>
</dbReference>
<dbReference type="Proteomes" id="UP001500325">
    <property type="component" value="Unassembled WGS sequence"/>
</dbReference>
<organism evidence="1 2">
    <name type="scientific">Pseudonocardia yuanmonensis</name>
    <dbReference type="NCBI Taxonomy" id="1095914"/>
    <lineage>
        <taxon>Bacteria</taxon>
        <taxon>Bacillati</taxon>
        <taxon>Actinomycetota</taxon>
        <taxon>Actinomycetes</taxon>
        <taxon>Pseudonocardiales</taxon>
        <taxon>Pseudonocardiaceae</taxon>
        <taxon>Pseudonocardia</taxon>
    </lineage>
</organism>
<dbReference type="InterPro" id="IPR053158">
    <property type="entry name" value="CapK_Type1_Caps_Biosynth"/>
</dbReference>
<dbReference type="InterPro" id="IPR042099">
    <property type="entry name" value="ANL_N_sf"/>
</dbReference>
<dbReference type="PANTHER" id="PTHR36932">
    <property type="entry name" value="CAPSULAR POLYSACCHARIDE BIOSYNTHESIS PROTEIN"/>
    <property type="match status" value="1"/>
</dbReference>
<keyword evidence="1" id="KW-0436">Ligase</keyword>